<dbReference type="EMBL" id="BX284604">
    <property type="protein sequence ID" value="CCD68675.1"/>
    <property type="molecule type" value="Genomic_DNA"/>
</dbReference>
<dbReference type="AGR" id="WB:WBGene00017110"/>
<accession>O02127</accession>
<keyword evidence="1" id="KW-0812">Transmembrane</keyword>
<feature type="transmembrane region" description="Helical" evidence="1">
    <location>
        <begin position="26"/>
        <end position="44"/>
    </location>
</feature>
<proteinExistence type="predicted"/>
<gene>
    <name evidence="3 5" type="primary">clec-176</name>
    <name evidence="3" type="ORF">CELE_E03H12.3</name>
    <name evidence="5" type="ORF">E03H12.3</name>
</gene>
<organism evidence="3 4">
    <name type="scientific">Caenorhabditis elegans</name>
    <dbReference type="NCBI Taxonomy" id="6239"/>
    <lineage>
        <taxon>Eukaryota</taxon>
        <taxon>Metazoa</taxon>
        <taxon>Ecdysozoa</taxon>
        <taxon>Nematoda</taxon>
        <taxon>Chromadorea</taxon>
        <taxon>Rhabditida</taxon>
        <taxon>Rhabditina</taxon>
        <taxon>Rhabditomorpha</taxon>
        <taxon>Rhabditoidea</taxon>
        <taxon>Rhabditidae</taxon>
        <taxon>Peloderinae</taxon>
        <taxon>Caenorhabditis</taxon>
    </lineage>
</organism>
<reference evidence="3 4" key="1">
    <citation type="journal article" date="1998" name="Science">
        <title>Genome sequence of the nematode C. elegans: a platform for investigating biology.</title>
        <authorList>
            <consortium name="The C. elegans sequencing consortium"/>
            <person name="Sulson J.E."/>
            <person name="Waterston R."/>
        </authorList>
    </citation>
    <scope>NUCLEOTIDE SEQUENCE [LARGE SCALE GENOMIC DNA]</scope>
    <source>
        <strain evidence="3 4">Bristol N2</strain>
    </source>
</reference>
<dbReference type="CTD" id="184028"/>
<keyword evidence="4" id="KW-1185">Reference proteome</keyword>
<dbReference type="PANTHER" id="PTHR47629">
    <property type="entry name" value="C-TYPE LECTIN-RELATED"/>
    <property type="match status" value="1"/>
</dbReference>
<keyword evidence="1" id="KW-1133">Transmembrane helix</keyword>
<dbReference type="Pfam" id="PF08277">
    <property type="entry name" value="PAN_3"/>
    <property type="match status" value="1"/>
</dbReference>
<evidence type="ECO:0000313" key="3">
    <source>
        <dbReference type="EMBL" id="CCD68675.1"/>
    </source>
</evidence>
<keyword evidence="1" id="KW-0472">Membrane</keyword>
<dbReference type="PIR" id="T28774">
    <property type="entry name" value="T28774"/>
</dbReference>
<dbReference type="Proteomes" id="UP000001940">
    <property type="component" value="Chromosome IV"/>
</dbReference>
<evidence type="ECO:0000259" key="2">
    <source>
        <dbReference type="SMART" id="SM00605"/>
    </source>
</evidence>
<sequence length="335" mass="37582">MRAAFEKDNENNVLIFLHFYFDETSALSMFFSFCFFIISIILELNASVNMLLFWGYPASDTKFCEPQLKTSTFNSCIDLCLSETYCMLAFGNDSSCTLCDIYAVNKITQSNSITNIKTAIKVDSQFQCPKNMTINQYNYTNGFNNYKAKYSAPTWTISYDKNCLNTDFRMFPRPVGAFYLAVLPSVGNKIKSTSFCKNLSSSLDIAGMQSKKEFDYVLKTAKFITGYTPDYQYTTVWLSGTMRSACQTSPIPSGCDGLNAFSGFPYQDNFDVYQFAPGYPYIAKTSAPRSLQLLYAQTESELEGKVSDAYSEYVCDGQNPAVICVFSFTCGGLAK</sequence>
<dbReference type="PANTHER" id="PTHR47629:SF7">
    <property type="entry name" value="PAN-3 DOMAIN-CONTAINING PROTEIN"/>
    <property type="match status" value="1"/>
</dbReference>
<dbReference type="OMA" id="SECESTQ"/>
<protein>
    <submittedName>
        <fullName evidence="3">PAN-3 domain-containing protein</fullName>
    </submittedName>
</protein>
<name>O02127_CAEEL</name>
<dbReference type="PaxDb" id="6239-E03H12.3.2"/>
<evidence type="ECO:0000313" key="4">
    <source>
        <dbReference type="Proteomes" id="UP000001940"/>
    </source>
</evidence>
<dbReference type="AlphaFoldDB" id="O02127"/>
<dbReference type="FunCoup" id="O02127">
    <property type="interactions" value="811"/>
</dbReference>
<feature type="domain" description="PAN-3" evidence="2">
    <location>
        <begin position="31"/>
        <end position="164"/>
    </location>
</feature>
<dbReference type="InterPro" id="IPR006583">
    <property type="entry name" value="PAN-3_domain"/>
</dbReference>
<dbReference type="HOGENOM" id="CLU_045736_3_0_1"/>
<dbReference type="GeneID" id="184028"/>
<dbReference type="WormBase" id="E03H12.3">
    <property type="protein sequence ID" value="CE09142"/>
    <property type="gene ID" value="WBGene00017110"/>
    <property type="gene designation" value="clec-176"/>
</dbReference>
<dbReference type="InParanoid" id="O02127"/>
<dbReference type="RefSeq" id="NP_500692.1">
    <property type="nucleotide sequence ID" value="NM_068291.1"/>
</dbReference>
<dbReference type="KEGG" id="cel:CELE_E03H12.3"/>
<evidence type="ECO:0000256" key="1">
    <source>
        <dbReference type="SAM" id="Phobius"/>
    </source>
</evidence>
<dbReference type="eggNOG" id="ENOG502THP4">
    <property type="taxonomic scope" value="Eukaryota"/>
</dbReference>
<dbReference type="STRING" id="6239.E03H12.3.1"/>
<dbReference type="SMART" id="SM00605">
    <property type="entry name" value="CW"/>
    <property type="match status" value="1"/>
</dbReference>
<dbReference type="PhylomeDB" id="O02127"/>
<dbReference type="UCSC" id="E03H12.3">
    <property type="organism name" value="c. elegans"/>
</dbReference>
<evidence type="ECO:0000313" key="5">
    <source>
        <dbReference type="WormBase" id="E03H12.3"/>
    </source>
</evidence>